<gene>
    <name evidence="11" type="ORF">ACMU_01145</name>
</gene>
<dbReference type="Pfam" id="PF25601">
    <property type="entry name" value="AAA_lid_14"/>
    <property type="match status" value="1"/>
</dbReference>
<dbReference type="OrthoDB" id="9805953at2"/>
<evidence type="ECO:0000256" key="4">
    <source>
        <dbReference type="ARBA" id="ARBA00022741"/>
    </source>
</evidence>
<dbReference type="InterPro" id="IPR003593">
    <property type="entry name" value="AAA+_ATPase"/>
</dbReference>
<reference evidence="11 12" key="1">
    <citation type="submission" date="2014-03" db="EMBL/GenBank/DDBJ databases">
        <title>Draft Genome Sequence of Actibacterium mucosum KCTC 23349, a Marine Alphaproteobacterium with Complex Ionic Requirements Isolated from Mediterranean Seawater at Malvarrosa Beach, Valencia, Spain.</title>
        <authorList>
            <person name="Arahal D.R."/>
            <person name="Shao Z."/>
            <person name="Lai Q."/>
            <person name="Pujalte M.J."/>
        </authorList>
    </citation>
    <scope>NUCLEOTIDE SEQUENCE [LARGE SCALE GENOMIC DNA]</scope>
    <source>
        <strain evidence="11 12">KCTC 23349</strain>
    </source>
</reference>
<evidence type="ECO:0000256" key="1">
    <source>
        <dbReference type="ARBA" id="ARBA00002167"/>
    </source>
</evidence>
<evidence type="ECO:0000313" key="11">
    <source>
        <dbReference type="EMBL" id="KAJ57127.1"/>
    </source>
</evidence>
<evidence type="ECO:0000256" key="9">
    <source>
        <dbReference type="ARBA" id="ARBA00023163"/>
    </source>
</evidence>
<accession>A0A037ZQJ0</accession>
<dbReference type="InterPro" id="IPR027417">
    <property type="entry name" value="P-loop_NTPase"/>
</dbReference>
<dbReference type="Proteomes" id="UP000026249">
    <property type="component" value="Unassembled WGS sequence"/>
</dbReference>
<dbReference type="GO" id="GO:0043565">
    <property type="term" value="F:sequence-specific DNA binding"/>
    <property type="evidence" value="ECO:0007669"/>
    <property type="project" value="InterPro"/>
</dbReference>
<feature type="domain" description="Sigma-54 factor interaction" evidence="10">
    <location>
        <begin position="339"/>
        <end position="562"/>
    </location>
</feature>
<keyword evidence="9" id="KW-0804">Transcription</keyword>
<sequence length="656" mass="72908">MTVKEATFSDWERYINDEPGFTPSQLKPYVLASWERCRIYGVDPETRGFDFVSPENLKARRDSNLDLIETAVPYVENLYQIIHHTGAIITLSDAENVIIHVDAQRDSRILKHFPKLGTDQSEKIAGSNGIGTALAARGPVEIVGADHWFRHNHNWACYAAPISYRGSIIGALDLTIPIEHKHSLSLGLVVSAVNGIERELELKKTTRELALMLEERDAVLSLIETGIILIDRDGTVKGTNSEVHKIFHDDRVWKGHPIEDFFKADRKLGPFDEAGVDYEMREVKATVRRKPKSMQVSCRLIMKDNEVAGAVLSVQPTQAVHNLVNRVTGSDAAYKFDDLIGQDASFKECLEHARVASHIDASVLITGESGTGKELFAQAIHNAGSRRNKPFITVNCGAVSRDLMQAELFGTSEGHNRAKGKVGKLELANGGTILLDDIHELPLDVQAKLLQTLQSGELSRVGSTDTKPVNVRVIATSVNDLNVAVRNHRFRQNLLCLIGVFTISLPPLRARPTDIILLAESMLRRFAGPDLVFSPAALDALCQYDWSGNIRELGNVVERAYYLFSFEDRLDSEIGIDFLPMDLMISSSSSASNGDTREPQASSRAIKEMQQTLLKRTLQEKAGNLRQTAQSMGVSRSTVYNLIEKYKLNVEDYRSH</sequence>
<dbReference type="Pfam" id="PF00158">
    <property type="entry name" value="Sigma54_activat"/>
    <property type="match status" value="1"/>
</dbReference>
<keyword evidence="5" id="KW-0067">ATP-binding</keyword>
<dbReference type="Gene3D" id="3.40.50.300">
    <property type="entry name" value="P-loop containing nucleotide triphosphate hydrolases"/>
    <property type="match status" value="1"/>
</dbReference>
<dbReference type="Gene3D" id="1.10.10.60">
    <property type="entry name" value="Homeodomain-like"/>
    <property type="match status" value="1"/>
</dbReference>
<dbReference type="InterPro" id="IPR025662">
    <property type="entry name" value="Sigma_54_int_dom_ATP-bd_1"/>
</dbReference>
<dbReference type="SMART" id="SM00382">
    <property type="entry name" value="AAA"/>
    <property type="match status" value="1"/>
</dbReference>
<keyword evidence="12" id="KW-1185">Reference proteome</keyword>
<dbReference type="InterPro" id="IPR029016">
    <property type="entry name" value="GAF-like_dom_sf"/>
</dbReference>
<dbReference type="SUPFAM" id="SSF46689">
    <property type="entry name" value="Homeodomain-like"/>
    <property type="match status" value="1"/>
</dbReference>
<comment type="subunit">
    <text evidence="2">Interacts with sigma-54.</text>
</comment>
<keyword evidence="7" id="KW-0805">Transcription regulation</keyword>
<evidence type="ECO:0000259" key="10">
    <source>
        <dbReference type="PROSITE" id="PS50045"/>
    </source>
</evidence>
<dbReference type="FunFam" id="3.40.50.300:FF:000006">
    <property type="entry name" value="DNA-binding transcriptional regulator NtrC"/>
    <property type="match status" value="1"/>
</dbReference>
<keyword evidence="8" id="KW-0010">Activator</keyword>
<keyword evidence="6" id="KW-0902">Two-component regulatory system</keyword>
<evidence type="ECO:0000256" key="6">
    <source>
        <dbReference type="ARBA" id="ARBA00023012"/>
    </source>
</evidence>
<evidence type="ECO:0000313" key="12">
    <source>
        <dbReference type="Proteomes" id="UP000026249"/>
    </source>
</evidence>
<dbReference type="PANTHER" id="PTHR32071">
    <property type="entry name" value="TRANSCRIPTIONAL REGULATORY PROTEIN"/>
    <property type="match status" value="1"/>
</dbReference>
<name>A0A037ZQJ0_9RHOB</name>
<proteinExistence type="predicted"/>
<evidence type="ECO:0000256" key="5">
    <source>
        <dbReference type="ARBA" id="ARBA00022840"/>
    </source>
</evidence>
<evidence type="ECO:0000256" key="8">
    <source>
        <dbReference type="ARBA" id="ARBA00023159"/>
    </source>
</evidence>
<dbReference type="GO" id="GO:0006355">
    <property type="term" value="P:regulation of DNA-templated transcription"/>
    <property type="evidence" value="ECO:0007669"/>
    <property type="project" value="InterPro"/>
</dbReference>
<dbReference type="SUPFAM" id="SSF52540">
    <property type="entry name" value="P-loop containing nucleoside triphosphate hydrolases"/>
    <property type="match status" value="1"/>
</dbReference>
<keyword evidence="4" id="KW-0547">Nucleotide-binding</keyword>
<organism evidence="11 12">
    <name type="scientific">Actibacterium mucosum KCTC 23349</name>
    <dbReference type="NCBI Taxonomy" id="1454373"/>
    <lineage>
        <taxon>Bacteria</taxon>
        <taxon>Pseudomonadati</taxon>
        <taxon>Pseudomonadota</taxon>
        <taxon>Alphaproteobacteria</taxon>
        <taxon>Rhodobacterales</taxon>
        <taxon>Roseobacteraceae</taxon>
        <taxon>Actibacterium</taxon>
    </lineage>
</organism>
<dbReference type="SUPFAM" id="SSF55781">
    <property type="entry name" value="GAF domain-like"/>
    <property type="match status" value="1"/>
</dbReference>
<dbReference type="STRING" id="1454373.ACMU_01145"/>
<dbReference type="Gene3D" id="1.10.8.60">
    <property type="match status" value="1"/>
</dbReference>
<dbReference type="PRINTS" id="PR01590">
    <property type="entry name" value="HTHFIS"/>
</dbReference>
<dbReference type="PROSITE" id="PS00675">
    <property type="entry name" value="SIGMA54_INTERACT_1"/>
    <property type="match status" value="1"/>
</dbReference>
<comment type="function">
    <text evidence="1">Required for activation of most nif operons, which are directly involved in nitrogen fixation.</text>
</comment>
<dbReference type="CDD" id="cd00009">
    <property type="entry name" value="AAA"/>
    <property type="match status" value="1"/>
</dbReference>
<protein>
    <recommendedName>
        <fullName evidence="3">Nif-specific regulatory protein</fullName>
    </recommendedName>
</protein>
<dbReference type="GO" id="GO:0005524">
    <property type="term" value="F:ATP binding"/>
    <property type="evidence" value="ECO:0007669"/>
    <property type="project" value="UniProtKB-KW"/>
</dbReference>
<dbReference type="Gene3D" id="3.30.450.20">
    <property type="entry name" value="PAS domain"/>
    <property type="match status" value="1"/>
</dbReference>
<evidence type="ECO:0000256" key="3">
    <source>
        <dbReference type="ARBA" id="ARBA00015308"/>
    </source>
</evidence>
<dbReference type="InterPro" id="IPR002197">
    <property type="entry name" value="HTH_Fis"/>
</dbReference>
<dbReference type="PROSITE" id="PS50045">
    <property type="entry name" value="SIGMA54_INTERACT_4"/>
    <property type="match status" value="1"/>
</dbReference>
<dbReference type="InterPro" id="IPR009057">
    <property type="entry name" value="Homeodomain-like_sf"/>
</dbReference>
<dbReference type="GO" id="GO:0000160">
    <property type="term" value="P:phosphorelay signal transduction system"/>
    <property type="evidence" value="ECO:0007669"/>
    <property type="project" value="UniProtKB-KW"/>
</dbReference>
<evidence type="ECO:0000256" key="2">
    <source>
        <dbReference type="ARBA" id="ARBA00011135"/>
    </source>
</evidence>
<dbReference type="InterPro" id="IPR058031">
    <property type="entry name" value="AAA_lid_NorR"/>
</dbReference>
<dbReference type="PANTHER" id="PTHR32071:SF57">
    <property type="entry name" value="C4-DICARBOXYLATE TRANSPORT TRANSCRIPTIONAL REGULATORY PROTEIN DCTD"/>
    <property type="match status" value="1"/>
</dbReference>
<dbReference type="EMBL" id="JFKE01000001">
    <property type="protein sequence ID" value="KAJ57127.1"/>
    <property type="molecule type" value="Genomic_DNA"/>
</dbReference>
<dbReference type="AlphaFoldDB" id="A0A037ZQJ0"/>
<dbReference type="InterPro" id="IPR002078">
    <property type="entry name" value="Sigma_54_int"/>
</dbReference>
<evidence type="ECO:0000256" key="7">
    <source>
        <dbReference type="ARBA" id="ARBA00023015"/>
    </source>
</evidence>
<dbReference type="RefSeq" id="WP_035255363.1">
    <property type="nucleotide sequence ID" value="NZ_JFKE01000001.1"/>
</dbReference>
<dbReference type="Gene3D" id="3.30.450.40">
    <property type="match status" value="1"/>
</dbReference>
<comment type="caution">
    <text evidence="11">The sequence shown here is derived from an EMBL/GenBank/DDBJ whole genome shotgun (WGS) entry which is preliminary data.</text>
</comment>